<comment type="caution">
    <text evidence="8">The sequence shown here is derived from an EMBL/GenBank/DDBJ whole genome shotgun (WGS) entry which is preliminary data.</text>
</comment>
<evidence type="ECO:0000256" key="6">
    <source>
        <dbReference type="SAM" id="Phobius"/>
    </source>
</evidence>
<keyword evidence="6" id="KW-1133">Transmembrane helix</keyword>
<feature type="domain" description="Phospholipid/glycerol acyltransferase" evidence="7">
    <location>
        <begin position="79"/>
        <end position="198"/>
    </location>
</feature>
<organism evidence="8 9">
    <name type="scientific">Namhaeicola litoreus</name>
    <dbReference type="NCBI Taxonomy" id="1052145"/>
    <lineage>
        <taxon>Bacteria</taxon>
        <taxon>Pseudomonadati</taxon>
        <taxon>Bacteroidota</taxon>
        <taxon>Flavobacteriia</taxon>
        <taxon>Flavobacteriales</taxon>
        <taxon>Flavobacteriaceae</taxon>
        <taxon>Namhaeicola</taxon>
    </lineage>
</organism>
<dbReference type="RefSeq" id="WP_377176958.1">
    <property type="nucleotide sequence ID" value="NZ_JBHTMY010000002.1"/>
</dbReference>
<dbReference type="GO" id="GO:0016746">
    <property type="term" value="F:acyltransferase activity"/>
    <property type="evidence" value="ECO:0007669"/>
    <property type="project" value="UniProtKB-KW"/>
</dbReference>
<protein>
    <submittedName>
        <fullName evidence="8">Lysophospholipid acyltransferase family protein</fullName>
    </submittedName>
</protein>
<comment type="pathway">
    <text evidence="1">Lipid metabolism.</text>
</comment>
<evidence type="ECO:0000259" key="7">
    <source>
        <dbReference type="SMART" id="SM00563"/>
    </source>
</evidence>
<dbReference type="InterPro" id="IPR002123">
    <property type="entry name" value="Plipid/glycerol_acylTrfase"/>
</dbReference>
<keyword evidence="4" id="KW-0443">Lipid metabolism</keyword>
<keyword evidence="6" id="KW-0472">Membrane</keyword>
<evidence type="ECO:0000256" key="2">
    <source>
        <dbReference type="ARBA" id="ARBA00022516"/>
    </source>
</evidence>
<name>A0ABW3Y2R6_9FLAO</name>
<gene>
    <name evidence="8" type="ORF">ACFQ39_05355</name>
</gene>
<proteinExistence type="predicted"/>
<keyword evidence="9" id="KW-1185">Reference proteome</keyword>
<sequence length="248" mass="28208">MSILEKLISYPLSILHYFFFGLVLVIFWPIQWVSLKLGGYQGHKKSVDIMSFFLVGTLYVLGTRVSFRNKQNLPLGVPLIFASNHQSMHDIPALGFFLRKYHPKFVSKIELGRGIPSISFNLRHGGSVLIDRKDAKQSLGALMKFGKYLEDNNRSAIIFPEGTRSRDGVPKRFSENGLKMMIKKAPSSYVVPITINNSWRIVRFGNFPLGVFDHLTFDVHEPIKSDSMPFEELFLKVEKSVKDAVVVN</sequence>
<reference evidence="9" key="1">
    <citation type="journal article" date="2019" name="Int. J. Syst. Evol. Microbiol.">
        <title>The Global Catalogue of Microorganisms (GCM) 10K type strain sequencing project: providing services to taxonomists for standard genome sequencing and annotation.</title>
        <authorList>
            <consortium name="The Broad Institute Genomics Platform"/>
            <consortium name="The Broad Institute Genome Sequencing Center for Infectious Disease"/>
            <person name="Wu L."/>
            <person name="Ma J."/>
        </authorList>
    </citation>
    <scope>NUCLEOTIDE SEQUENCE [LARGE SCALE GENOMIC DNA]</scope>
    <source>
        <strain evidence="9">CCUG 61485</strain>
    </source>
</reference>
<dbReference type="Proteomes" id="UP001597201">
    <property type="component" value="Unassembled WGS sequence"/>
</dbReference>
<keyword evidence="5 8" id="KW-0012">Acyltransferase</keyword>
<dbReference type="SUPFAM" id="SSF69593">
    <property type="entry name" value="Glycerol-3-phosphate (1)-acyltransferase"/>
    <property type="match status" value="1"/>
</dbReference>
<evidence type="ECO:0000256" key="4">
    <source>
        <dbReference type="ARBA" id="ARBA00023098"/>
    </source>
</evidence>
<keyword evidence="6" id="KW-0812">Transmembrane</keyword>
<evidence type="ECO:0000256" key="3">
    <source>
        <dbReference type="ARBA" id="ARBA00022679"/>
    </source>
</evidence>
<evidence type="ECO:0000313" key="8">
    <source>
        <dbReference type="EMBL" id="MFD1315034.1"/>
    </source>
</evidence>
<evidence type="ECO:0000256" key="1">
    <source>
        <dbReference type="ARBA" id="ARBA00005189"/>
    </source>
</evidence>
<evidence type="ECO:0000313" key="9">
    <source>
        <dbReference type="Proteomes" id="UP001597201"/>
    </source>
</evidence>
<feature type="transmembrane region" description="Helical" evidence="6">
    <location>
        <begin position="7"/>
        <end position="29"/>
    </location>
</feature>
<dbReference type="SMART" id="SM00563">
    <property type="entry name" value="PlsC"/>
    <property type="match status" value="1"/>
</dbReference>
<dbReference type="PANTHER" id="PTHR10434">
    <property type="entry name" value="1-ACYL-SN-GLYCEROL-3-PHOSPHATE ACYLTRANSFERASE"/>
    <property type="match status" value="1"/>
</dbReference>
<feature type="transmembrane region" description="Helical" evidence="6">
    <location>
        <begin position="49"/>
        <end position="67"/>
    </location>
</feature>
<dbReference type="EMBL" id="JBHTMY010000002">
    <property type="protein sequence ID" value="MFD1315034.1"/>
    <property type="molecule type" value="Genomic_DNA"/>
</dbReference>
<evidence type="ECO:0000256" key="5">
    <source>
        <dbReference type="ARBA" id="ARBA00023315"/>
    </source>
</evidence>
<keyword evidence="3" id="KW-0808">Transferase</keyword>
<accession>A0ABW3Y2R6</accession>
<keyword evidence="2" id="KW-0444">Lipid biosynthesis</keyword>
<dbReference type="CDD" id="cd07989">
    <property type="entry name" value="LPLAT_AGPAT-like"/>
    <property type="match status" value="1"/>
</dbReference>
<dbReference type="PANTHER" id="PTHR10434:SF64">
    <property type="entry name" value="1-ACYL-SN-GLYCEROL-3-PHOSPHATE ACYLTRANSFERASE-RELATED"/>
    <property type="match status" value="1"/>
</dbReference>
<dbReference type="Pfam" id="PF01553">
    <property type="entry name" value="Acyltransferase"/>
    <property type="match status" value="1"/>
</dbReference>